<keyword evidence="4" id="KW-1185">Reference proteome</keyword>
<sequence length="582" mass="64791">MRRLTAQLLGLAAIARGAFWKKPAQEAAAVPEYVLTEEHHHVLPHLLALVAEGKVRKRATLVHLDSHHDAGLPSNWNHEDNEHDTQLAHTHINNFLFALGLLEAVEHVIFVEPPWSRQCVSLHNRTKALRLGFIEGAPRVSYDATPAEQRALGGFFDDHQVVDDLAESVTVRFSVVALSDAPSMISKLVGDKADVILDVDLDAYGTTSPGALALRSAGLDPVTIRRLYRLAHDMCVFDEMYDFSQPYKSPNCKEEPLGSGPVTRRKVADELRDVVDSAERASSITWTDARRGAVAATLRPFAQQLQASFNIEEKMKQFIAQPFNDNAGSVAGVGKVLRETIRRLERVRAVTAVRSPFYAPAELLSVIECQAFGLFGEIFGDGGALRYHDGVRANRTGCLAKHPHDDHATVGAFRHIETMELREEDVDDLFFSEEESDEVVEARFVNDGEDSVDIYWRVLKLETLEAGKETAFETTAGSRWSFRQGEKVLKSVRVGRAARNVYALQGQSFDAHPVEMTFVTPSDARVVFDAGEGEVEYEGDRAHPVETYHGHVWRAYDMMGNLLGSFTVNAAEGYRQEFRTEL</sequence>
<reference evidence="3" key="1">
    <citation type="submission" date="2021-11" db="EMBL/GenBank/DDBJ databases">
        <authorList>
            <consortium name="Genoscope - CEA"/>
            <person name="William W."/>
        </authorList>
    </citation>
    <scope>NUCLEOTIDE SEQUENCE</scope>
</reference>
<proteinExistence type="inferred from homology"/>
<dbReference type="PANTHER" id="PTHR13225">
    <property type="entry name" value="MISEXPRESSION SUPPRESSOR OF RAS 6"/>
    <property type="match status" value="1"/>
</dbReference>
<dbReference type="EMBL" id="CAKKNE010000002">
    <property type="protein sequence ID" value="CAH0368440.1"/>
    <property type="molecule type" value="Genomic_DNA"/>
</dbReference>
<dbReference type="OrthoDB" id="418142at2759"/>
<dbReference type="Pfam" id="PF12640">
    <property type="entry name" value="UPF0489"/>
    <property type="match status" value="1"/>
</dbReference>
<gene>
    <name evidence="3" type="ORF">PECAL_2P15060</name>
</gene>
<dbReference type="InterPro" id="IPR024131">
    <property type="entry name" value="UPF0489"/>
</dbReference>
<evidence type="ECO:0000256" key="1">
    <source>
        <dbReference type="ARBA" id="ARBA00007099"/>
    </source>
</evidence>
<dbReference type="Proteomes" id="UP000789595">
    <property type="component" value="Unassembled WGS sequence"/>
</dbReference>
<keyword evidence="2" id="KW-0732">Signal</keyword>
<dbReference type="AlphaFoldDB" id="A0A8J2WWD3"/>
<accession>A0A8J2WWD3</accession>
<evidence type="ECO:0000313" key="4">
    <source>
        <dbReference type="Proteomes" id="UP000789595"/>
    </source>
</evidence>
<comment type="caution">
    <text evidence="3">The sequence shown here is derived from an EMBL/GenBank/DDBJ whole genome shotgun (WGS) entry which is preliminary data.</text>
</comment>
<dbReference type="PANTHER" id="PTHR13225:SF3">
    <property type="entry name" value="UPF0489 PROTEIN C5ORF22"/>
    <property type="match status" value="1"/>
</dbReference>
<feature type="signal peptide" evidence="2">
    <location>
        <begin position="1"/>
        <end position="20"/>
    </location>
</feature>
<organism evidence="3 4">
    <name type="scientific">Pelagomonas calceolata</name>
    <dbReference type="NCBI Taxonomy" id="35677"/>
    <lineage>
        <taxon>Eukaryota</taxon>
        <taxon>Sar</taxon>
        <taxon>Stramenopiles</taxon>
        <taxon>Ochrophyta</taxon>
        <taxon>Pelagophyceae</taxon>
        <taxon>Pelagomonadales</taxon>
        <taxon>Pelagomonadaceae</taxon>
        <taxon>Pelagomonas</taxon>
    </lineage>
</organism>
<feature type="chain" id="PRO_5035200004" evidence="2">
    <location>
        <begin position="21"/>
        <end position="582"/>
    </location>
</feature>
<evidence type="ECO:0000256" key="2">
    <source>
        <dbReference type="SAM" id="SignalP"/>
    </source>
</evidence>
<protein>
    <submittedName>
        <fullName evidence="3">Uncharacterized protein</fullName>
    </submittedName>
</protein>
<comment type="similarity">
    <text evidence="1">Belongs to the UPF0489 family.</text>
</comment>
<name>A0A8J2WWD3_9STRA</name>
<evidence type="ECO:0000313" key="3">
    <source>
        <dbReference type="EMBL" id="CAH0368440.1"/>
    </source>
</evidence>